<dbReference type="GO" id="GO:0002355">
    <property type="term" value="P:detection of tumor cell"/>
    <property type="evidence" value="ECO:0007669"/>
    <property type="project" value="TreeGrafter"/>
</dbReference>
<keyword evidence="10" id="KW-1185">Reference proteome</keyword>
<evidence type="ECO:0000256" key="2">
    <source>
        <dbReference type="ARBA" id="ARBA00022737"/>
    </source>
</evidence>
<feature type="transmembrane region" description="Helical" evidence="6">
    <location>
        <begin position="331"/>
        <end position="352"/>
    </location>
</feature>
<name>A0A3P9DB07_9CICH</name>
<dbReference type="GO" id="GO:0008037">
    <property type="term" value="P:cell recognition"/>
    <property type="evidence" value="ECO:0007669"/>
    <property type="project" value="TreeGrafter"/>
</dbReference>
<dbReference type="GO" id="GO:0005886">
    <property type="term" value="C:plasma membrane"/>
    <property type="evidence" value="ECO:0007669"/>
    <property type="project" value="TreeGrafter"/>
</dbReference>
<dbReference type="Ensembl" id="ENSMZET00005032765.1">
    <property type="protein sequence ID" value="ENSMZEP00005031733.1"/>
    <property type="gene ID" value="ENSMZEG00005023672.1"/>
</dbReference>
<dbReference type="PROSITE" id="PS50835">
    <property type="entry name" value="IG_LIKE"/>
    <property type="match status" value="1"/>
</dbReference>
<feature type="region of interest" description="Disordered" evidence="5">
    <location>
        <begin position="364"/>
        <end position="390"/>
    </location>
</feature>
<feature type="compositionally biased region" description="Polar residues" evidence="5">
    <location>
        <begin position="241"/>
        <end position="279"/>
    </location>
</feature>
<accession>A0A3P9DB07</accession>
<dbReference type="InterPro" id="IPR013106">
    <property type="entry name" value="Ig_V-set"/>
</dbReference>
<keyword evidence="4" id="KW-0393">Immunoglobulin domain</keyword>
<feature type="region of interest" description="Disordered" evidence="5">
    <location>
        <begin position="205"/>
        <end position="227"/>
    </location>
</feature>
<dbReference type="GeneTree" id="ENSGT00940000159804"/>
<dbReference type="GO" id="GO:0005102">
    <property type="term" value="F:signaling receptor binding"/>
    <property type="evidence" value="ECO:0007669"/>
    <property type="project" value="TreeGrafter"/>
</dbReference>
<feature type="chain" id="PRO_5017981424" evidence="7">
    <location>
        <begin position="20"/>
        <end position="444"/>
    </location>
</feature>
<reference evidence="9" key="3">
    <citation type="submission" date="2025-09" db="UniProtKB">
        <authorList>
            <consortium name="Ensembl"/>
        </authorList>
    </citation>
    <scope>IDENTIFICATION</scope>
</reference>
<evidence type="ECO:0000313" key="10">
    <source>
        <dbReference type="Proteomes" id="UP000265160"/>
    </source>
</evidence>
<feature type="compositionally biased region" description="Basic and acidic residues" evidence="5">
    <location>
        <begin position="373"/>
        <end position="385"/>
    </location>
</feature>
<dbReference type="InterPro" id="IPR053096">
    <property type="entry name" value="CRTAM"/>
</dbReference>
<feature type="compositionally biased region" description="Polar residues" evidence="5">
    <location>
        <begin position="288"/>
        <end position="299"/>
    </location>
</feature>
<dbReference type="FunFam" id="2.60.40.10:FF:000013">
    <property type="entry name" value="cell adhesion molecule 1 isoform X1"/>
    <property type="match status" value="1"/>
</dbReference>
<keyword evidence="6" id="KW-0472">Membrane</keyword>
<protein>
    <submittedName>
        <fullName evidence="9">Cytotoxic and regulatory T cell molecule</fullName>
    </submittedName>
</protein>
<evidence type="ECO:0000256" key="1">
    <source>
        <dbReference type="ARBA" id="ARBA00022729"/>
    </source>
</evidence>
<dbReference type="Proteomes" id="UP000265160">
    <property type="component" value="LG10"/>
</dbReference>
<evidence type="ECO:0000256" key="4">
    <source>
        <dbReference type="ARBA" id="ARBA00023319"/>
    </source>
</evidence>
<organism evidence="9 10">
    <name type="scientific">Maylandia zebra</name>
    <name type="common">zebra mbuna</name>
    <dbReference type="NCBI Taxonomy" id="106582"/>
    <lineage>
        <taxon>Eukaryota</taxon>
        <taxon>Metazoa</taxon>
        <taxon>Chordata</taxon>
        <taxon>Craniata</taxon>
        <taxon>Vertebrata</taxon>
        <taxon>Euteleostomi</taxon>
        <taxon>Actinopterygii</taxon>
        <taxon>Neopterygii</taxon>
        <taxon>Teleostei</taxon>
        <taxon>Neoteleostei</taxon>
        <taxon>Acanthomorphata</taxon>
        <taxon>Ovalentaria</taxon>
        <taxon>Cichlomorphae</taxon>
        <taxon>Cichliformes</taxon>
        <taxon>Cichlidae</taxon>
        <taxon>African cichlids</taxon>
        <taxon>Pseudocrenilabrinae</taxon>
        <taxon>Haplochromini</taxon>
        <taxon>Maylandia</taxon>
        <taxon>Maylandia zebra complex</taxon>
    </lineage>
</organism>
<reference evidence="9 10" key="1">
    <citation type="journal article" date="2014" name="Nature">
        <title>The genomic substrate for adaptive radiation in African cichlid fish.</title>
        <authorList>
            <person name="Brawand D."/>
            <person name="Wagner C.E."/>
            <person name="Li Y.I."/>
            <person name="Malinsky M."/>
            <person name="Keller I."/>
            <person name="Fan S."/>
            <person name="Simakov O."/>
            <person name="Ng A.Y."/>
            <person name="Lim Z.W."/>
            <person name="Bezault E."/>
            <person name="Turner-Maier J."/>
            <person name="Johnson J."/>
            <person name="Alcazar R."/>
            <person name="Noh H.J."/>
            <person name="Russell P."/>
            <person name="Aken B."/>
            <person name="Alfoldi J."/>
            <person name="Amemiya C."/>
            <person name="Azzouzi N."/>
            <person name="Baroiller J.F."/>
            <person name="Barloy-Hubler F."/>
            <person name="Berlin A."/>
            <person name="Bloomquist R."/>
            <person name="Carleton K.L."/>
            <person name="Conte M.A."/>
            <person name="D'Cotta H."/>
            <person name="Eshel O."/>
            <person name="Gaffney L."/>
            <person name="Galibert F."/>
            <person name="Gante H.F."/>
            <person name="Gnerre S."/>
            <person name="Greuter L."/>
            <person name="Guyon R."/>
            <person name="Haddad N.S."/>
            <person name="Haerty W."/>
            <person name="Harris R.M."/>
            <person name="Hofmann H.A."/>
            <person name="Hourlier T."/>
            <person name="Hulata G."/>
            <person name="Jaffe D.B."/>
            <person name="Lara M."/>
            <person name="Lee A.P."/>
            <person name="MacCallum I."/>
            <person name="Mwaiko S."/>
            <person name="Nikaido M."/>
            <person name="Nishihara H."/>
            <person name="Ozouf-Costaz C."/>
            <person name="Penman D.J."/>
            <person name="Przybylski D."/>
            <person name="Rakotomanga M."/>
            <person name="Renn S.C.P."/>
            <person name="Ribeiro F.J."/>
            <person name="Ron M."/>
            <person name="Salzburger W."/>
            <person name="Sanchez-Pulido L."/>
            <person name="Santos M.E."/>
            <person name="Searle S."/>
            <person name="Sharpe T."/>
            <person name="Swofford R."/>
            <person name="Tan F.J."/>
            <person name="Williams L."/>
            <person name="Young S."/>
            <person name="Yin S."/>
            <person name="Okada N."/>
            <person name="Kocher T.D."/>
            <person name="Miska E.A."/>
            <person name="Lander E.S."/>
            <person name="Venkatesh B."/>
            <person name="Fernald R.D."/>
            <person name="Meyer A."/>
            <person name="Ponting C.P."/>
            <person name="Streelman J.T."/>
            <person name="Lindblad-Toh K."/>
            <person name="Seehausen O."/>
            <person name="Di Palma F."/>
        </authorList>
    </citation>
    <scope>NUCLEOTIDE SEQUENCE</scope>
</reference>
<sequence length="444" mass="49540">MELKLVLSVFVLYIEVSLAVLQHVTVMEGENLSLSCPVTNADKTNVDWKNPEGFVMFFNHNQALKDKRYRIDTLSESKFSISVSSVKFNDGGNYTCSHYGDQITEKIVEVTVLGYPKMSKTKHEGKTVIKCTAVGNHFAPQISWKIDDGSEFLARNQFQQEAKKYISTGMIEILSVEKRVTVKCLVRHPALKSKHLMNFVKIRRGSKGSHHTSTVSPHTVKGSTKVPGTTTMWIRHNRTAVYSTTRNENKPLSESSTVPSSLQASTSDPEMSITRSPQIPVTGPTDPHLSTSGWTYSPETTENITIDNMDSNTTGNFDLNMHRKDQENSSLLVLLVTCLICGLLVVVIFFAIKLRRAHIAWKRENEDSNPSEESSKSKSSHEEKTSQAQRRRGLFNTAFTQYVVEEPAKTMTSVQNTAVITATTSQHQTTAQTLAKCDAKETSL</sequence>
<keyword evidence="1 7" id="KW-0732">Signal</keyword>
<keyword evidence="6" id="KW-1133">Transmembrane helix</keyword>
<keyword evidence="3" id="KW-1015">Disulfide bond</keyword>
<feature type="domain" description="Ig-like" evidence="8">
    <location>
        <begin position="14"/>
        <end position="96"/>
    </location>
</feature>
<proteinExistence type="predicted"/>
<dbReference type="SUPFAM" id="SSF48726">
    <property type="entry name" value="Immunoglobulin"/>
    <property type="match status" value="2"/>
</dbReference>
<evidence type="ECO:0000256" key="7">
    <source>
        <dbReference type="SAM" id="SignalP"/>
    </source>
</evidence>
<dbReference type="AlphaFoldDB" id="A0A3P9DB07"/>
<dbReference type="Gene3D" id="2.60.40.10">
    <property type="entry name" value="Immunoglobulins"/>
    <property type="match status" value="2"/>
</dbReference>
<evidence type="ECO:0000256" key="5">
    <source>
        <dbReference type="SAM" id="MobiDB-lite"/>
    </source>
</evidence>
<evidence type="ECO:0000256" key="6">
    <source>
        <dbReference type="SAM" id="Phobius"/>
    </source>
</evidence>
<reference evidence="9" key="2">
    <citation type="submission" date="2025-08" db="UniProtKB">
        <authorList>
            <consortium name="Ensembl"/>
        </authorList>
    </citation>
    <scope>IDENTIFICATION</scope>
</reference>
<dbReference type="PANTHER" id="PTHR47118:SF1">
    <property type="entry name" value="CYTOTOXIC AND REGULATORY T-CELL MOLECULE"/>
    <property type="match status" value="1"/>
</dbReference>
<dbReference type="SMART" id="SM00409">
    <property type="entry name" value="IG"/>
    <property type="match status" value="2"/>
</dbReference>
<keyword evidence="6" id="KW-0812">Transmembrane</keyword>
<dbReference type="InterPro" id="IPR036179">
    <property type="entry name" value="Ig-like_dom_sf"/>
</dbReference>
<dbReference type="GO" id="GO:0002860">
    <property type="term" value="P:positive regulation of natural killer cell mediated cytotoxicity directed against tumor cell target"/>
    <property type="evidence" value="ECO:0007669"/>
    <property type="project" value="TreeGrafter"/>
</dbReference>
<dbReference type="InterPro" id="IPR013783">
    <property type="entry name" value="Ig-like_fold"/>
</dbReference>
<evidence type="ECO:0000313" key="9">
    <source>
        <dbReference type="Ensembl" id="ENSMZEP00005031733.1"/>
    </source>
</evidence>
<dbReference type="InterPro" id="IPR007110">
    <property type="entry name" value="Ig-like_dom"/>
</dbReference>
<dbReference type="InterPro" id="IPR003599">
    <property type="entry name" value="Ig_sub"/>
</dbReference>
<dbReference type="PANTHER" id="PTHR47118">
    <property type="entry name" value="CYTOTOXIC AND REGULATORY T-CELL MOLECULE"/>
    <property type="match status" value="1"/>
</dbReference>
<keyword evidence="2" id="KW-0677">Repeat</keyword>
<feature type="signal peptide" evidence="7">
    <location>
        <begin position="1"/>
        <end position="19"/>
    </location>
</feature>
<feature type="region of interest" description="Disordered" evidence="5">
    <location>
        <begin position="241"/>
        <end position="299"/>
    </location>
</feature>
<evidence type="ECO:0000259" key="8">
    <source>
        <dbReference type="PROSITE" id="PS50835"/>
    </source>
</evidence>
<dbReference type="Pfam" id="PF07686">
    <property type="entry name" value="V-set"/>
    <property type="match status" value="1"/>
</dbReference>
<dbReference type="RefSeq" id="XP_014268901.1">
    <property type="nucleotide sequence ID" value="XM_014413415.3"/>
</dbReference>
<evidence type="ECO:0000256" key="3">
    <source>
        <dbReference type="ARBA" id="ARBA00023157"/>
    </source>
</evidence>
<dbReference type="CTD" id="56253"/>
<dbReference type="STRING" id="106582.ENSMZEP00005031733"/>
<dbReference type="GeneID" id="101464315"/>